<reference evidence="2 3" key="1">
    <citation type="submission" date="2019-04" db="EMBL/GenBank/DDBJ databases">
        <title>Reference strain of H23.</title>
        <authorList>
            <person name="Luo X."/>
        </authorList>
    </citation>
    <scope>NUCLEOTIDE SEQUENCE [LARGE SCALE GENOMIC DNA]</scope>
    <source>
        <strain evidence="2 3">H23</strain>
    </source>
</reference>
<keyword evidence="3" id="KW-1185">Reference proteome</keyword>
<sequence>MKYQIALLMFLSALGVDAQAASSGSGYNGPTVLRGDTQKQTSKLWEYRWCDDSGGGLVCGITICTEETETESRCMTVTWNDNEGAGG</sequence>
<feature type="chain" id="PRO_5020309477" evidence="1">
    <location>
        <begin position="21"/>
        <end position="87"/>
    </location>
</feature>
<gene>
    <name evidence="2" type="ORF">FCE95_12285</name>
</gene>
<dbReference type="EMBL" id="SZUA01000002">
    <property type="protein sequence ID" value="TKR30864.1"/>
    <property type="molecule type" value="Genomic_DNA"/>
</dbReference>
<proteinExistence type="predicted"/>
<name>A0A4U5JMQ8_9GAMM</name>
<keyword evidence="1" id="KW-0732">Signal</keyword>
<dbReference type="Proteomes" id="UP000308707">
    <property type="component" value="Unassembled WGS sequence"/>
</dbReference>
<dbReference type="AlphaFoldDB" id="A0A4U5JMQ8"/>
<organism evidence="2 3">
    <name type="scientific">Luteimonas gilva</name>
    <dbReference type="NCBI Taxonomy" id="2572684"/>
    <lineage>
        <taxon>Bacteria</taxon>
        <taxon>Pseudomonadati</taxon>
        <taxon>Pseudomonadota</taxon>
        <taxon>Gammaproteobacteria</taxon>
        <taxon>Lysobacterales</taxon>
        <taxon>Lysobacteraceae</taxon>
        <taxon>Luteimonas</taxon>
    </lineage>
</organism>
<evidence type="ECO:0000313" key="3">
    <source>
        <dbReference type="Proteomes" id="UP000308707"/>
    </source>
</evidence>
<evidence type="ECO:0000313" key="2">
    <source>
        <dbReference type="EMBL" id="TKR30864.1"/>
    </source>
</evidence>
<comment type="caution">
    <text evidence="2">The sequence shown here is derived from an EMBL/GenBank/DDBJ whole genome shotgun (WGS) entry which is preliminary data.</text>
</comment>
<evidence type="ECO:0000256" key="1">
    <source>
        <dbReference type="SAM" id="SignalP"/>
    </source>
</evidence>
<dbReference type="RefSeq" id="WP_137267295.1">
    <property type="nucleotide sequence ID" value="NZ_SZUA01000002.1"/>
</dbReference>
<accession>A0A4U5JMQ8</accession>
<protein>
    <submittedName>
        <fullName evidence="2">Uncharacterized protein</fullName>
    </submittedName>
</protein>
<feature type="signal peptide" evidence="1">
    <location>
        <begin position="1"/>
        <end position="20"/>
    </location>
</feature>